<proteinExistence type="predicted"/>
<feature type="chain" id="PRO_5003043137" evidence="1">
    <location>
        <begin position="26"/>
        <end position="207"/>
    </location>
</feature>
<dbReference type="Proteomes" id="UP000008229">
    <property type="component" value="Chromosome"/>
</dbReference>
<dbReference type="EMBL" id="CP001854">
    <property type="protein sequence ID" value="ADB52253.1"/>
    <property type="molecule type" value="Genomic_DNA"/>
</dbReference>
<reference evidence="2 3" key="1">
    <citation type="journal article" date="2010" name="Stand. Genomic Sci.">
        <title>Complete genome sequence of Conexibacter woesei type strain (ID131577).</title>
        <authorList>
            <person name="Pukall R."/>
            <person name="Lapidus A."/>
            <person name="Glavina Del Rio T."/>
            <person name="Copeland A."/>
            <person name="Tice H."/>
            <person name="Cheng J.-F."/>
            <person name="Lucas S."/>
            <person name="Chen F."/>
            <person name="Nolan M."/>
            <person name="Bruce D."/>
            <person name="Goodwin L."/>
            <person name="Pitluck S."/>
            <person name="Mavromatis K."/>
            <person name="Ivanova N."/>
            <person name="Ovchinnikova G."/>
            <person name="Pati A."/>
            <person name="Chen A."/>
            <person name="Palaniappan K."/>
            <person name="Land M."/>
            <person name="Hauser L."/>
            <person name="Chang Y.-J."/>
            <person name="Jeffries C.D."/>
            <person name="Chain P."/>
            <person name="Meincke L."/>
            <person name="Sims D."/>
            <person name="Brettin T."/>
            <person name="Detter J.C."/>
            <person name="Rohde M."/>
            <person name="Goeker M."/>
            <person name="Bristow J."/>
            <person name="Eisen J.A."/>
            <person name="Markowitz V."/>
            <person name="Kyrpides N.C."/>
            <person name="Klenk H.-P."/>
            <person name="Hugenholtz P."/>
        </authorList>
    </citation>
    <scope>NUCLEOTIDE SEQUENCE [LARGE SCALE GENOMIC DNA]</scope>
    <source>
        <strain evidence="3">DSM 14684 / CIP 108061 / JCM 11494 / NBRC 100937 / ID131577</strain>
    </source>
</reference>
<evidence type="ECO:0000313" key="3">
    <source>
        <dbReference type="Proteomes" id="UP000008229"/>
    </source>
</evidence>
<name>D3F2I7_CONWI</name>
<reference evidence="3" key="2">
    <citation type="submission" date="2010-01" db="EMBL/GenBank/DDBJ databases">
        <title>The complete genome of Conexibacter woesei DSM 14684.</title>
        <authorList>
            <consortium name="US DOE Joint Genome Institute (JGI-PGF)"/>
            <person name="Lucas S."/>
            <person name="Copeland A."/>
            <person name="Lapidus A."/>
            <person name="Glavina del Rio T."/>
            <person name="Dalin E."/>
            <person name="Tice H."/>
            <person name="Bruce D."/>
            <person name="Goodwin L."/>
            <person name="Pitluck S."/>
            <person name="Kyrpides N."/>
            <person name="Mavromatis K."/>
            <person name="Ivanova N."/>
            <person name="Mikhailova N."/>
            <person name="Chertkov O."/>
            <person name="Brettin T."/>
            <person name="Detter J.C."/>
            <person name="Han C."/>
            <person name="Larimer F."/>
            <person name="Land M."/>
            <person name="Hauser L."/>
            <person name="Markowitz V."/>
            <person name="Cheng J.-F."/>
            <person name="Hugenholtz P."/>
            <person name="Woyke T."/>
            <person name="Wu D."/>
            <person name="Pukall R."/>
            <person name="Steenblock K."/>
            <person name="Schneider S."/>
            <person name="Klenk H.-P."/>
            <person name="Eisen J.A."/>
        </authorList>
    </citation>
    <scope>NUCLEOTIDE SEQUENCE [LARGE SCALE GENOMIC DNA]</scope>
    <source>
        <strain evidence="3">DSM 14684 / CIP 108061 / JCM 11494 / NBRC 100937 / ID131577</strain>
    </source>
</reference>
<evidence type="ECO:0000313" key="2">
    <source>
        <dbReference type="EMBL" id="ADB52253.1"/>
    </source>
</evidence>
<accession>D3F2I7</accession>
<dbReference type="AlphaFoldDB" id="D3F2I7"/>
<dbReference type="HOGENOM" id="CLU_1370143_0_0_11"/>
<keyword evidence="1" id="KW-0732">Signal</keyword>
<feature type="signal peptide" evidence="1">
    <location>
        <begin position="1"/>
        <end position="25"/>
    </location>
</feature>
<organism evidence="2 3">
    <name type="scientific">Conexibacter woesei (strain DSM 14684 / CCUG 47730 / CIP 108061 / JCM 11494 / NBRC 100937 / ID131577)</name>
    <dbReference type="NCBI Taxonomy" id="469383"/>
    <lineage>
        <taxon>Bacteria</taxon>
        <taxon>Bacillati</taxon>
        <taxon>Actinomycetota</taxon>
        <taxon>Thermoleophilia</taxon>
        <taxon>Solirubrobacterales</taxon>
        <taxon>Conexibacteraceae</taxon>
        <taxon>Conexibacter</taxon>
    </lineage>
</organism>
<gene>
    <name evidence="2" type="ordered locus">Cwoe_3836</name>
</gene>
<protein>
    <submittedName>
        <fullName evidence="2">Uncharacterized protein</fullName>
    </submittedName>
</protein>
<sequence precursor="true">MSQRNRLAVMASLAMLVLACGAASAAGHAAIGMGPTDDPPREIEIRSDRSGVRFSAFLFNGTCQLSLHFFVYPRVDKRPLAALGAITRGRLTDCAPAGVTAVVLPTSPRLNYQSFLGRLPDITGLLVIVLFLAFEFTAPGIGRCLYQGNLPALIDLVGNPQLFTLLPAPNAFAKTPGSDILCPATGTLSAAGPLIITDPLSTRLIDP</sequence>
<evidence type="ECO:0000256" key="1">
    <source>
        <dbReference type="SAM" id="SignalP"/>
    </source>
</evidence>
<keyword evidence="3" id="KW-1185">Reference proteome</keyword>
<dbReference type="KEGG" id="cwo:Cwoe_3836"/>
<dbReference type="PROSITE" id="PS51257">
    <property type="entry name" value="PROKAR_LIPOPROTEIN"/>
    <property type="match status" value="1"/>
</dbReference>